<dbReference type="Proteomes" id="UP001362999">
    <property type="component" value="Unassembled WGS sequence"/>
</dbReference>
<sequence>MHINGILATLYLEAPLQNLASDGRNSTPNIADFGLSFSQGFLPTPPRSVPSSIPHLLDALDNNRYAAQWKSVILATAGNLGGCTPAAFLSACEAFLEWEKETKIRFAFRAVTLRDTVTVRNILTDISGHSFLAFADAAITIRRSFRSILRRLIVDFTVSANAIFFVSPLRAPSLFDARAPYDGAGGGIGARATHRRTDALNPGSHLCLCSWSFVEEMLRAAFLLLALMRVLGWDNVEVEAR</sequence>
<evidence type="ECO:0000313" key="2">
    <source>
        <dbReference type="Proteomes" id="UP001362999"/>
    </source>
</evidence>
<name>A0AAV9Z3V4_9AGAR</name>
<accession>A0AAV9Z3V4</accession>
<protein>
    <submittedName>
        <fullName evidence="1">Uncharacterized protein</fullName>
    </submittedName>
</protein>
<evidence type="ECO:0000313" key="1">
    <source>
        <dbReference type="EMBL" id="KAK6969430.1"/>
    </source>
</evidence>
<keyword evidence="2" id="KW-1185">Reference proteome</keyword>
<dbReference type="AlphaFoldDB" id="A0AAV9Z3V4"/>
<reference evidence="1 2" key="1">
    <citation type="journal article" date="2024" name="J Genomics">
        <title>Draft genome sequencing and assembly of Favolaschia claudopus CIRM-BRFM 2984 isolated from oak limbs.</title>
        <authorList>
            <person name="Navarro D."/>
            <person name="Drula E."/>
            <person name="Chaduli D."/>
            <person name="Cazenave R."/>
            <person name="Ahrendt S."/>
            <person name="Wang J."/>
            <person name="Lipzen A."/>
            <person name="Daum C."/>
            <person name="Barry K."/>
            <person name="Grigoriev I.V."/>
            <person name="Favel A."/>
            <person name="Rosso M.N."/>
            <person name="Martin F."/>
        </authorList>
    </citation>
    <scope>NUCLEOTIDE SEQUENCE [LARGE SCALE GENOMIC DNA]</scope>
    <source>
        <strain evidence="1 2">CIRM-BRFM 2984</strain>
    </source>
</reference>
<gene>
    <name evidence="1" type="ORF">R3P38DRAFT_3243317</name>
</gene>
<dbReference type="EMBL" id="JAWWNJ010000224">
    <property type="protein sequence ID" value="KAK6969430.1"/>
    <property type="molecule type" value="Genomic_DNA"/>
</dbReference>
<organism evidence="1 2">
    <name type="scientific">Favolaschia claudopus</name>
    <dbReference type="NCBI Taxonomy" id="2862362"/>
    <lineage>
        <taxon>Eukaryota</taxon>
        <taxon>Fungi</taxon>
        <taxon>Dikarya</taxon>
        <taxon>Basidiomycota</taxon>
        <taxon>Agaricomycotina</taxon>
        <taxon>Agaricomycetes</taxon>
        <taxon>Agaricomycetidae</taxon>
        <taxon>Agaricales</taxon>
        <taxon>Marasmiineae</taxon>
        <taxon>Mycenaceae</taxon>
        <taxon>Favolaschia</taxon>
    </lineage>
</organism>
<comment type="caution">
    <text evidence="1">The sequence shown here is derived from an EMBL/GenBank/DDBJ whole genome shotgun (WGS) entry which is preliminary data.</text>
</comment>
<proteinExistence type="predicted"/>